<dbReference type="InterPro" id="IPR000402">
    <property type="entry name" value="Na/K_ATPase_sub_beta"/>
</dbReference>
<feature type="region of interest" description="Disordered" evidence="1">
    <location>
        <begin position="400"/>
        <end position="426"/>
    </location>
</feature>
<evidence type="ECO:0000313" key="2">
    <source>
        <dbReference type="EMBL" id="TRY64771.1"/>
    </source>
</evidence>
<dbReference type="EMBL" id="SRMA01026969">
    <property type="protein sequence ID" value="TRY64771.1"/>
    <property type="molecule type" value="Genomic_DNA"/>
</dbReference>
<dbReference type="STRING" id="623744.A0A553NH62"/>
<reference evidence="2 3" key="1">
    <citation type="journal article" date="2019" name="Sci. Data">
        <title>Hybrid genome assembly and annotation of Danionella translucida.</title>
        <authorList>
            <person name="Kadobianskyi M."/>
            <person name="Schulze L."/>
            <person name="Schuelke M."/>
            <person name="Judkewitz B."/>
        </authorList>
    </citation>
    <scope>NUCLEOTIDE SEQUENCE [LARGE SCALE GENOMIC DNA]</scope>
    <source>
        <strain evidence="2 3">Bolton</strain>
    </source>
</reference>
<protein>
    <submittedName>
        <fullName evidence="2">Uncharacterized protein</fullName>
    </submittedName>
</protein>
<dbReference type="Pfam" id="PF00287">
    <property type="entry name" value="Na_K-ATPase"/>
    <property type="match status" value="1"/>
</dbReference>
<evidence type="ECO:0000256" key="1">
    <source>
        <dbReference type="SAM" id="MobiDB-lite"/>
    </source>
</evidence>
<dbReference type="Gene3D" id="1.20.5.170">
    <property type="match status" value="1"/>
</dbReference>
<proteinExistence type="predicted"/>
<dbReference type="GO" id="GO:0005890">
    <property type="term" value="C:sodium:potassium-exchanging ATPase complex"/>
    <property type="evidence" value="ECO:0007669"/>
    <property type="project" value="InterPro"/>
</dbReference>
<keyword evidence="3" id="KW-1185">Reference proteome</keyword>
<comment type="caution">
    <text evidence="2">The sequence shown here is derived from an EMBL/GenBank/DDBJ whole genome shotgun (WGS) entry which is preliminary data.</text>
</comment>
<dbReference type="Proteomes" id="UP000316079">
    <property type="component" value="Unassembled WGS sequence"/>
</dbReference>
<dbReference type="PROSITE" id="PS00390">
    <property type="entry name" value="ATPASE_NA_K_BETA_1"/>
    <property type="match status" value="1"/>
</dbReference>
<dbReference type="OrthoDB" id="5912413at2759"/>
<feature type="region of interest" description="Disordered" evidence="1">
    <location>
        <begin position="256"/>
        <end position="286"/>
    </location>
</feature>
<evidence type="ECO:0000313" key="3">
    <source>
        <dbReference type="Proteomes" id="UP000316079"/>
    </source>
</evidence>
<organism evidence="2 3">
    <name type="scientific">Danionella cerebrum</name>
    <dbReference type="NCBI Taxonomy" id="2873325"/>
    <lineage>
        <taxon>Eukaryota</taxon>
        <taxon>Metazoa</taxon>
        <taxon>Chordata</taxon>
        <taxon>Craniata</taxon>
        <taxon>Vertebrata</taxon>
        <taxon>Euteleostomi</taxon>
        <taxon>Actinopterygii</taxon>
        <taxon>Neopterygii</taxon>
        <taxon>Teleostei</taxon>
        <taxon>Ostariophysi</taxon>
        <taxon>Cypriniformes</taxon>
        <taxon>Danionidae</taxon>
        <taxon>Danioninae</taxon>
        <taxon>Danionella</taxon>
    </lineage>
</organism>
<dbReference type="AlphaFoldDB" id="A0A553NH62"/>
<dbReference type="GO" id="GO:0006813">
    <property type="term" value="P:potassium ion transport"/>
    <property type="evidence" value="ECO:0007669"/>
    <property type="project" value="InterPro"/>
</dbReference>
<feature type="compositionally biased region" description="Acidic residues" evidence="1">
    <location>
        <begin position="267"/>
        <end position="277"/>
    </location>
</feature>
<sequence length="435" mass="48574">IHTHTCGLVVNHSLTILKTRVRAPALTQRTQTCMMRHAWRAAELASGREVNTTIGLLFLHSRDRRYIRSVSDTLTKGRWFKFVGLFGLLLQTQPELVLLGFPVGQTDRWTQLSLVKVNSGLNEEMCAIRANSKTLTKLDKRHILGSMSTICFTSTVEESTCLKEPKQRSGVPLKPLQDLLDGSRRVLPRQAWNGLQQTPLALGWIHKRLGKTDERMKGTLNITDTHADAEQLDHEREGPDERRALARCDTPLASLSLTHKNGKTGEEREEGEEEEENTTPLLNGSTGAMAKEDEKKESGQWKDFFWNPRTHELLGRTAGSWGERPSPFTSLSCVRVRLGAAGVLSAVIPVTGAVLRNASKGHHRLVSDASAGDGAARSHECVLKDRVMLLLRARPSFRGERVQSDQSDSAARARLRPPPVPHRHTCDRITFIDHR</sequence>
<feature type="non-terminal residue" evidence="2">
    <location>
        <position position="1"/>
    </location>
</feature>
<accession>A0A553NH62</accession>
<dbReference type="GO" id="GO:0006814">
    <property type="term" value="P:sodium ion transport"/>
    <property type="evidence" value="ECO:0007669"/>
    <property type="project" value="InterPro"/>
</dbReference>
<gene>
    <name evidence="2" type="ORF">DNTS_027667</name>
</gene>
<name>A0A553NH62_9TELE</name>